<keyword evidence="1" id="KW-0472">Membrane</keyword>
<sequence length="71" mass="8047">MYKLNSIDKISFVLIIIGAINWGVIGLFDKNLVNLLFSFAPLVERLIYILIGLSAINTILFIKKSNYSQNK</sequence>
<name>A0ABT4DAJ9_9CLOT</name>
<comment type="caution">
    <text evidence="2">The sequence shown here is derived from an EMBL/GenBank/DDBJ whole genome shotgun (WGS) entry which is preliminary data.</text>
</comment>
<feature type="transmembrane region" description="Helical" evidence="1">
    <location>
        <begin position="12"/>
        <end position="33"/>
    </location>
</feature>
<reference evidence="2" key="1">
    <citation type="submission" date="2022-12" db="EMBL/GenBank/DDBJ databases">
        <title>Clostridium sp. nov., isolated from industrial wastewater.</title>
        <authorList>
            <person name="Jiayan W."/>
        </authorList>
    </citation>
    <scope>NUCLEOTIDE SEQUENCE</scope>
    <source>
        <strain evidence="2">ZC22-4</strain>
    </source>
</reference>
<dbReference type="RefSeq" id="WP_268060653.1">
    <property type="nucleotide sequence ID" value="NZ_JAPQFJ010000005.1"/>
</dbReference>
<protein>
    <submittedName>
        <fullName evidence="2">DUF378 domain-containing protein</fullName>
    </submittedName>
</protein>
<dbReference type="PANTHER" id="PTHR37304:SF1">
    <property type="entry name" value="MEMBRANE PROTEIN"/>
    <property type="match status" value="1"/>
</dbReference>
<keyword evidence="1" id="KW-0812">Transmembrane</keyword>
<dbReference type="EMBL" id="JAPQFJ010000005">
    <property type="protein sequence ID" value="MCY6958236.1"/>
    <property type="molecule type" value="Genomic_DNA"/>
</dbReference>
<evidence type="ECO:0000313" key="2">
    <source>
        <dbReference type="EMBL" id="MCY6958236.1"/>
    </source>
</evidence>
<dbReference type="Proteomes" id="UP001144612">
    <property type="component" value="Unassembled WGS sequence"/>
</dbReference>
<feature type="transmembrane region" description="Helical" evidence="1">
    <location>
        <begin position="45"/>
        <end position="62"/>
    </location>
</feature>
<proteinExistence type="predicted"/>
<dbReference type="InterPro" id="IPR007211">
    <property type="entry name" value="DUF378"/>
</dbReference>
<evidence type="ECO:0000313" key="3">
    <source>
        <dbReference type="Proteomes" id="UP001144612"/>
    </source>
</evidence>
<gene>
    <name evidence="2" type="ORF">OW729_06425</name>
</gene>
<keyword evidence="1" id="KW-1133">Transmembrane helix</keyword>
<accession>A0ABT4DAJ9</accession>
<evidence type="ECO:0000256" key="1">
    <source>
        <dbReference type="SAM" id="Phobius"/>
    </source>
</evidence>
<organism evidence="2 3">
    <name type="scientific">Clostridium brassicae</name>
    <dbReference type="NCBI Taxonomy" id="2999072"/>
    <lineage>
        <taxon>Bacteria</taxon>
        <taxon>Bacillati</taxon>
        <taxon>Bacillota</taxon>
        <taxon>Clostridia</taxon>
        <taxon>Eubacteriales</taxon>
        <taxon>Clostridiaceae</taxon>
        <taxon>Clostridium</taxon>
    </lineage>
</organism>
<dbReference type="PANTHER" id="PTHR37304">
    <property type="entry name" value="MEMBRANE PROTEIN-RELATED"/>
    <property type="match status" value="1"/>
</dbReference>
<dbReference type="Pfam" id="PF04070">
    <property type="entry name" value="DUF378"/>
    <property type="match status" value="1"/>
</dbReference>
<keyword evidence="3" id="KW-1185">Reference proteome</keyword>